<dbReference type="InParanoid" id="D8TS63"/>
<dbReference type="InterPro" id="IPR046341">
    <property type="entry name" value="SET_dom_sf"/>
</dbReference>
<evidence type="ECO:0000259" key="2">
    <source>
        <dbReference type="PROSITE" id="PS50280"/>
    </source>
</evidence>
<dbReference type="eggNOG" id="KOG2084">
    <property type="taxonomic scope" value="Eukaryota"/>
</dbReference>
<dbReference type="PANTHER" id="PTHR47420:SF3">
    <property type="entry name" value="HISTONE-LYSINE N-METHYLTRANSFERASE ASHR2"/>
    <property type="match status" value="1"/>
</dbReference>
<feature type="region of interest" description="Disordered" evidence="1">
    <location>
        <begin position="371"/>
        <end position="467"/>
    </location>
</feature>
<keyword evidence="4" id="KW-1185">Reference proteome</keyword>
<evidence type="ECO:0000313" key="3">
    <source>
        <dbReference type="EMBL" id="EFJ49771.1"/>
    </source>
</evidence>
<gene>
    <name evidence="3" type="ORF">VOLCADRAFT_104220</name>
</gene>
<reference evidence="3 4" key="1">
    <citation type="journal article" date="2010" name="Science">
        <title>Genomic analysis of organismal complexity in the multicellular green alga Volvox carteri.</title>
        <authorList>
            <person name="Prochnik S.E."/>
            <person name="Umen J."/>
            <person name="Nedelcu A.M."/>
            <person name="Hallmann A."/>
            <person name="Miller S.M."/>
            <person name="Nishii I."/>
            <person name="Ferris P."/>
            <person name="Kuo A."/>
            <person name="Mitros T."/>
            <person name="Fritz-Laylin L.K."/>
            <person name="Hellsten U."/>
            <person name="Chapman J."/>
            <person name="Simakov O."/>
            <person name="Rensing S.A."/>
            <person name="Terry A."/>
            <person name="Pangilinan J."/>
            <person name="Kapitonov V."/>
            <person name="Jurka J."/>
            <person name="Salamov A."/>
            <person name="Shapiro H."/>
            <person name="Schmutz J."/>
            <person name="Grimwood J."/>
            <person name="Lindquist E."/>
            <person name="Lucas S."/>
            <person name="Grigoriev I.V."/>
            <person name="Schmitt R."/>
            <person name="Kirk D."/>
            <person name="Rokhsar D.S."/>
        </authorList>
    </citation>
    <scope>NUCLEOTIDE SEQUENCE [LARGE SCALE GENOMIC DNA]</scope>
    <source>
        <strain evidence="4">f. Nagariensis / Eve</strain>
    </source>
</reference>
<evidence type="ECO:0000256" key="1">
    <source>
        <dbReference type="SAM" id="MobiDB-lite"/>
    </source>
</evidence>
<dbReference type="AlphaFoldDB" id="D8TS63"/>
<dbReference type="RefSeq" id="XP_002949278.1">
    <property type="nucleotide sequence ID" value="XM_002949232.1"/>
</dbReference>
<proteinExistence type="predicted"/>
<feature type="compositionally biased region" description="Acidic residues" evidence="1">
    <location>
        <begin position="377"/>
        <end position="391"/>
    </location>
</feature>
<dbReference type="SUPFAM" id="SSF82199">
    <property type="entry name" value="SET domain"/>
    <property type="match status" value="1"/>
</dbReference>
<feature type="compositionally biased region" description="Gly residues" evidence="1">
    <location>
        <begin position="271"/>
        <end position="281"/>
    </location>
</feature>
<accession>D8TS63</accession>
<name>D8TS63_VOLCA</name>
<dbReference type="InterPro" id="IPR044238">
    <property type="entry name" value="ASHR2-like"/>
</dbReference>
<dbReference type="Proteomes" id="UP000001058">
    <property type="component" value="Unassembled WGS sequence"/>
</dbReference>
<feature type="domain" description="SET" evidence="2">
    <location>
        <begin position="13"/>
        <end position="343"/>
    </location>
</feature>
<dbReference type="STRING" id="3068.D8TS63"/>
<dbReference type="OrthoDB" id="265717at2759"/>
<feature type="region of interest" description="Disordered" evidence="1">
    <location>
        <begin position="236"/>
        <end position="284"/>
    </location>
</feature>
<dbReference type="InterPro" id="IPR001214">
    <property type="entry name" value="SET_dom"/>
</dbReference>
<dbReference type="KEGG" id="vcn:VOLCADRAFT_104220"/>
<protein>
    <recommendedName>
        <fullName evidence="2">SET domain-containing protein</fullName>
    </recommendedName>
</protein>
<dbReference type="FunCoup" id="D8TS63">
    <property type="interactions" value="64"/>
</dbReference>
<dbReference type="PROSITE" id="PS50280">
    <property type="entry name" value="SET"/>
    <property type="match status" value="1"/>
</dbReference>
<evidence type="ECO:0000313" key="4">
    <source>
        <dbReference type="Proteomes" id="UP000001058"/>
    </source>
</evidence>
<dbReference type="EMBL" id="GL378334">
    <property type="protein sequence ID" value="EFJ49771.1"/>
    <property type="molecule type" value="Genomic_DNA"/>
</dbReference>
<dbReference type="GeneID" id="9616097"/>
<dbReference type="PANTHER" id="PTHR47420">
    <property type="entry name" value="HISTONE-LYSINE N-METHYLTRANSFERASE ASHR2"/>
    <property type="match status" value="1"/>
</dbReference>
<dbReference type="CDD" id="cd20071">
    <property type="entry name" value="SET_SMYD"/>
    <property type="match status" value="1"/>
</dbReference>
<sequence length="467" mass="49548">MDALSGGQVLPGGVLEVRTHNRKGRSLYTTRLVKGGETVLDEAPLLLLVAPETAQSTCIACLRAVRPQECIECSVCRQACFCSATCQQTAQGTPWLHSQPLCSAYARLAMFGLPPEQQSQLRFLLHALALRHAGTAEAGELGAGPQPLGKTPIGRHNQEKGQRRFAALSCLVGEATEAERAVAARLAPLLVEALRDLQGVGGSLPIPWDVEELARLLRKEQLNSYGVLAAPYQYQHHHHHHHHGGTAAPGPGCSGEGGNGQTAPKSSCGAGCSGGGSGGEAGDGERRLRGSALYAQASLINHECLPNVARFDDFDSDLPDRTHVTFRALHDLPPGTELAQSYVPLHWDLAERQAQCREVYGFACTCPRCQTESRWSDDDDDDEGEESEWETDSGGGNMEADGEDRGAPAAGGGEAAAMPGDGGVEIEMQEAQAGRPTSQQAGKQPALQRTKGEEARGPFGVEAFGEL</sequence>
<dbReference type="Pfam" id="PF00856">
    <property type="entry name" value="SET"/>
    <property type="match status" value="1"/>
</dbReference>
<dbReference type="Gene3D" id="2.170.270.10">
    <property type="entry name" value="SET domain"/>
    <property type="match status" value="1"/>
</dbReference>
<organism evidence="4">
    <name type="scientific">Volvox carteri f. nagariensis</name>
    <dbReference type="NCBI Taxonomy" id="3068"/>
    <lineage>
        <taxon>Eukaryota</taxon>
        <taxon>Viridiplantae</taxon>
        <taxon>Chlorophyta</taxon>
        <taxon>core chlorophytes</taxon>
        <taxon>Chlorophyceae</taxon>
        <taxon>CS clade</taxon>
        <taxon>Chlamydomonadales</taxon>
        <taxon>Volvocaceae</taxon>
        <taxon>Volvox</taxon>
    </lineage>
</organism>